<keyword evidence="5" id="KW-0411">Iron-sulfur</keyword>
<dbReference type="NCBIfam" id="TIGR04085">
    <property type="entry name" value="rSAM_more_4Fe4S"/>
    <property type="match status" value="1"/>
</dbReference>
<evidence type="ECO:0000259" key="7">
    <source>
        <dbReference type="Pfam" id="PF04055"/>
    </source>
</evidence>
<dbReference type="SFLD" id="SFLDS00029">
    <property type="entry name" value="Radical_SAM"/>
    <property type="match status" value="1"/>
</dbReference>
<dbReference type="eggNOG" id="COG0641">
    <property type="taxonomic scope" value="Bacteria"/>
</dbReference>
<accession>N6WWN3</accession>
<dbReference type="STRING" id="626887.J057_11731"/>
<evidence type="ECO:0000256" key="4">
    <source>
        <dbReference type="ARBA" id="ARBA00023004"/>
    </source>
</evidence>
<dbReference type="InterPro" id="IPR058240">
    <property type="entry name" value="rSAM_sf"/>
</dbReference>
<dbReference type="EMBL" id="APLQ01000011">
    <property type="protein sequence ID" value="ENO16021.2"/>
    <property type="molecule type" value="Genomic_DNA"/>
</dbReference>
<evidence type="ECO:0000313" key="10">
    <source>
        <dbReference type="Proteomes" id="UP000013165"/>
    </source>
</evidence>
<feature type="domain" description="Radical SAM core" evidence="7">
    <location>
        <begin position="117"/>
        <end position="306"/>
    </location>
</feature>
<evidence type="ECO:0000256" key="3">
    <source>
        <dbReference type="ARBA" id="ARBA00022723"/>
    </source>
</evidence>
<evidence type="ECO:0000256" key="1">
    <source>
        <dbReference type="ARBA" id="ARBA00001966"/>
    </source>
</evidence>
<evidence type="ECO:0000259" key="8">
    <source>
        <dbReference type="Pfam" id="PF13186"/>
    </source>
</evidence>
<evidence type="ECO:0000256" key="6">
    <source>
        <dbReference type="ARBA" id="ARBA00023601"/>
    </source>
</evidence>
<dbReference type="InterPro" id="IPR007197">
    <property type="entry name" value="rSAM"/>
</dbReference>
<evidence type="ECO:0000256" key="5">
    <source>
        <dbReference type="ARBA" id="ARBA00023014"/>
    </source>
</evidence>
<dbReference type="OrthoDB" id="9792276at2"/>
<dbReference type="GO" id="GO:0016491">
    <property type="term" value="F:oxidoreductase activity"/>
    <property type="evidence" value="ECO:0007669"/>
    <property type="project" value="InterPro"/>
</dbReference>
<evidence type="ECO:0000313" key="9">
    <source>
        <dbReference type="EMBL" id="ENO16021.2"/>
    </source>
</evidence>
<gene>
    <name evidence="9" type="ORF">J057_11731</name>
</gene>
<proteinExistence type="inferred from homology"/>
<dbReference type="InterPro" id="IPR023885">
    <property type="entry name" value="4Fe4S-binding_SPASM_dom"/>
</dbReference>
<dbReference type="SFLD" id="SFLDG01067">
    <property type="entry name" value="SPASM/twitch_domain_containing"/>
    <property type="match status" value="1"/>
</dbReference>
<reference evidence="9 10" key="1">
    <citation type="journal article" date="2013" name="Genome Announc.">
        <title>Genome Sequence of the Polycyclic Aromatic Hydrocarbon-Degrading Bacterium Strain Marinobacter nanhaiticus D15-8WT.</title>
        <authorList>
            <person name="Cui Z."/>
            <person name="Gao W."/>
            <person name="Li Q."/>
            <person name="Xu G."/>
            <person name="Zheng L."/>
        </authorList>
    </citation>
    <scope>NUCLEOTIDE SEQUENCE [LARGE SCALE GENOMIC DNA]</scope>
    <source>
        <strain evidence="9 10">D15-8W</strain>
    </source>
</reference>
<sequence>MIHRKNEGCFVIGAVEKRTFTLSKDIIQQRVGTRTATYHRLLGGLFFLDDAGQEVLQTFKQDRDVPDSVLQGQAKDRKEELIQQFIARRVLVESPTPGVQRSTPEIEKKVNIIQLVLANACNFGCTYCFEGVQGKEMSVEDEFNKVEESRIIAKDSIKVNIEDSMYASKERFEHQYSPQNRSMKPEDGIAYVRSALKVARSEGVREVMIQFFGGEPLLNWRTINAVLEHFGRGEKDDMVIHYSTVTNGSLITDEVAKTFGYYEVAVCVSVDSPNSPSRPLKNGDDSMPVVMKGLRKLQQHNNRVALNAALTSATWDDFNEGIVDLAVEVGAKEIGVVVDFDPTFYSEYGAGNIVDRLWQVVQYGREKGVVLTGYWHQIFQVMLGFDTVSHRGFKNCSAKGAQFSIEPNGSVFSCKAGSTLLGDIRDETKILNEEPYLEHAKLRRENPAFCNGCEIEGFCGGLCLGPLEKKFGSVEAVEESACDFYRGITRKHIEAIQPYEVATFDLDPTT</sequence>
<dbReference type="Pfam" id="PF04055">
    <property type="entry name" value="Radical_SAM"/>
    <property type="match status" value="1"/>
</dbReference>
<dbReference type="PANTHER" id="PTHR43273">
    <property type="entry name" value="ANAEROBIC SULFATASE-MATURATING ENZYME HOMOLOG ASLB-RELATED"/>
    <property type="match status" value="1"/>
</dbReference>
<dbReference type="Gene3D" id="3.20.20.70">
    <property type="entry name" value="Aldolase class I"/>
    <property type="match status" value="1"/>
</dbReference>
<keyword evidence="2" id="KW-0949">S-adenosyl-L-methionine</keyword>
<dbReference type="GO" id="GO:0051536">
    <property type="term" value="F:iron-sulfur cluster binding"/>
    <property type="evidence" value="ECO:0007669"/>
    <property type="project" value="UniProtKB-KW"/>
</dbReference>
<comment type="similarity">
    <text evidence="6">Belongs to the radical SAM superfamily. Anaerobic sulfatase-maturating enzyme family.</text>
</comment>
<dbReference type="SUPFAM" id="SSF102114">
    <property type="entry name" value="Radical SAM enzymes"/>
    <property type="match status" value="1"/>
</dbReference>
<dbReference type="PATRIC" id="fig|626887.3.peg.2354"/>
<dbReference type="Pfam" id="PF13186">
    <property type="entry name" value="SPASM"/>
    <property type="match status" value="1"/>
</dbReference>
<dbReference type="InterPro" id="IPR013785">
    <property type="entry name" value="Aldolase_TIM"/>
</dbReference>
<dbReference type="InterPro" id="IPR023867">
    <property type="entry name" value="Sulphatase_maturase_rSAM"/>
</dbReference>
<protein>
    <submittedName>
        <fullName evidence="9">Radical SAM protein</fullName>
    </submittedName>
</protein>
<dbReference type="PANTHER" id="PTHR43273:SF3">
    <property type="entry name" value="ANAEROBIC SULFATASE-MATURATING ENZYME HOMOLOG ASLB-RELATED"/>
    <property type="match status" value="1"/>
</dbReference>
<comment type="cofactor">
    <cofactor evidence="1">
        <name>[4Fe-4S] cluster</name>
        <dbReference type="ChEBI" id="CHEBI:49883"/>
    </cofactor>
</comment>
<keyword evidence="4" id="KW-0408">Iron</keyword>
<name>N6WWN3_9GAMM</name>
<comment type="caution">
    <text evidence="9">The sequence shown here is derived from an EMBL/GenBank/DDBJ whole genome shotgun (WGS) entry which is preliminary data.</text>
</comment>
<keyword evidence="10" id="KW-1185">Reference proteome</keyword>
<dbReference type="CDD" id="cd01335">
    <property type="entry name" value="Radical_SAM"/>
    <property type="match status" value="1"/>
</dbReference>
<dbReference type="AlphaFoldDB" id="N6WWN3"/>
<feature type="domain" description="4Fe4S-binding SPASM" evidence="8">
    <location>
        <begin position="396"/>
        <end position="454"/>
    </location>
</feature>
<keyword evidence="3" id="KW-0479">Metal-binding</keyword>
<evidence type="ECO:0000256" key="2">
    <source>
        <dbReference type="ARBA" id="ARBA00022691"/>
    </source>
</evidence>
<dbReference type="Proteomes" id="UP000013165">
    <property type="component" value="Unassembled WGS sequence"/>
</dbReference>
<organism evidence="9 10">
    <name type="scientific">Marinobacter nanhaiticus D15-8W</name>
    <dbReference type="NCBI Taxonomy" id="626887"/>
    <lineage>
        <taxon>Bacteria</taxon>
        <taxon>Pseudomonadati</taxon>
        <taxon>Pseudomonadota</taxon>
        <taxon>Gammaproteobacteria</taxon>
        <taxon>Pseudomonadales</taxon>
        <taxon>Marinobacteraceae</taxon>
        <taxon>Marinobacter</taxon>
    </lineage>
</organism>
<dbReference type="GO" id="GO:0046872">
    <property type="term" value="F:metal ion binding"/>
    <property type="evidence" value="ECO:0007669"/>
    <property type="project" value="UniProtKB-KW"/>
</dbReference>
<dbReference type="HOGENOM" id="CLU_009273_3_3_6"/>